<feature type="region of interest" description="Disordered" evidence="1">
    <location>
        <begin position="80"/>
        <end position="112"/>
    </location>
</feature>
<gene>
    <name evidence="2" type="ORF">G9H71_20190</name>
</gene>
<sequence>AAATSDDPRTVRVDEHAAGVQASRQPAAAASVDGASAREGRANAAELAAIAYPQPVTSTGAEAAKATLGATAAVAGQAAPATAADAGVTAAAAVPSPATPAPAAPRRRAARP</sequence>
<keyword evidence="3" id="KW-1185">Reference proteome</keyword>
<protein>
    <submittedName>
        <fullName evidence="2">Uncharacterized protein</fullName>
    </submittedName>
</protein>
<feature type="region of interest" description="Disordered" evidence="1">
    <location>
        <begin position="1"/>
        <end position="39"/>
    </location>
</feature>
<organism evidence="2 3">
    <name type="scientific">Motilibacter deserti</name>
    <dbReference type="NCBI Taxonomy" id="2714956"/>
    <lineage>
        <taxon>Bacteria</taxon>
        <taxon>Bacillati</taxon>
        <taxon>Actinomycetota</taxon>
        <taxon>Actinomycetes</taxon>
        <taxon>Motilibacterales</taxon>
        <taxon>Motilibacteraceae</taxon>
        <taxon>Motilibacter</taxon>
    </lineage>
</organism>
<reference evidence="2 3" key="1">
    <citation type="submission" date="2020-03" db="EMBL/GenBank/DDBJ databases">
        <title>Two novel Motilibacter sp.</title>
        <authorList>
            <person name="Liu S."/>
        </authorList>
    </citation>
    <scope>NUCLEOTIDE SEQUENCE [LARGE SCALE GENOMIC DNA]</scope>
    <source>
        <strain evidence="2 3">E257</strain>
    </source>
</reference>
<feature type="non-terminal residue" evidence="2">
    <location>
        <position position="1"/>
    </location>
</feature>
<name>A0ABX0H2D7_9ACTN</name>
<proteinExistence type="predicted"/>
<evidence type="ECO:0000313" key="3">
    <source>
        <dbReference type="Proteomes" id="UP000800981"/>
    </source>
</evidence>
<comment type="caution">
    <text evidence="2">The sequence shown here is derived from an EMBL/GenBank/DDBJ whole genome shotgun (WGS) entry which is preliminary data.</text>
</comment>
<dbReference type="EMBL" id="JAANNP010000094">
    <property type="protein sequence ID" value="NHC16110.1"/>
    <property type="molecule type" value="Genomic_DNA"/>
</dbReference>
<dbReference type="Proteomes" id="UP000800981">
    <property type="component" value="Unassembled WGS sequence"/>
</dbReference>
<evidence type="ECO:0000313" key="2">
    <source>
        <dbReference type="EMBL" id="NHC16110.1"/>
    </source>
</evidence>
<evidence type="ECO:0000256" key="1">
    <source>
        <dbReference type="SAM" id="MobiDB-lite"/>
    </source>
</evidence>
<feature type="compositionally biased region" description="Low complexity" evidence="1">
    <location>
        <begin position="80"/>
        <end position="96"/>
    </location>
</feature>
<accession>A0ABX0H2D7</accession>
<feature type="compositionally biased region" description="Basic and acidic residues" evidence="1">
    <location>
        <begin position="1"/>
        <end position="17"/>
    </location>
</feature>